<evidence type="ECO:0000259" key="2">
    <source>
        <dbReference type="Pfam" id="PF00586"/>
    </source>
</evidence>
<dbReference type="InterPro" id="IPR036921">
    <property type="entry name" value="PurM-like_N_sf"/>
</dbReference>
<dbReference type="AlphaFoldDB" id="A0AA51RED8"/>
<proteinExistence type="inferred from homology"/>
<organism evidence="4 5">
    <name type="scientific">Marivirga salinarum</name>
    <dbReference type="NCBI Taxonomy" id="3059078"/>
    <lineage>
        <taxon>Bacteria</taxon>
        <taxon>Pseudomonadati</taxon>
        <taxon>Bacteroidota</taxon>
        <taxon>Cytophagia</taxon>
        <taxon>Cytophagales</taxon>
        <taxon>Marivirgaceae</taxon>
        <taxon>Marivirga</taxon>
    </lineage>
</organism>
<dbReference type="PANTHER" id="PTHR30303">
    <property type="entry name" value="HYDROGENASE ISOENZYMES FORMATION PROTEIN HYPE"/>
    <property type="match status" value="1"/>
</dbReference>
<sequence>MAAFDDQFGKVDAQVFKEDLLHKCGAKREEVICGPRFGVDTAIIDLGNGNALATSSDPLSLIPSLGMEISAHLSVHLLANDMSTTGFAPQYAQFVLNLPVSLSREDFNLYWGHIDTLCKKIGISITGGHTGQIPGQESTISGGGTMFLQAPKDKIVSSNNARVGDSIIMTKHAALSSSSLLANAFPKTVSEKCGKQTQEIAANNFWDLSVLKEALAASSILEPNKELHAMHDVTEGGILGALDEMADASGCGFTVELDKIKLNEEVKQITDLFEIDPFISIGAGSMLMAVKPGNEDRLIQGLSEEGVEAYKIGEFTEGSSKQLVQTNGEQKPFTFDGVDPYWAAFFKAFQAGWK</sequence>
<evidence type="ECO:0000259" key="3">
    <source>
        <dbReference type="Pfam" id="PF02769"/>
    </source>
</evidence>
<dbReference type="Proteomes" id="UP001230496">
    <property type="component" value="Chromosome"/>
</dbReference>
<comment type="similarity">
    <text evidence="1">Belongs to the HypE family.</text>
</comment>
<dbReference type="PIRSF" id="PIRSF005644">
    <property type="entry name" value="Hdrgns_mtr_HypE"/>
    <property type="match status" value="1"/>
</dbReference>
<dbReference type="InterPro" id="IPR016188">
    <property type="entry name" value="PurM-like_N"/>
</dbReference>
<dbReference type="Pfam" id="PF00586">
    <property type="entry name" value="AIRS"/>
    <property type="match status" value="1"/>
</dbReference>
<accession>A0AA51RED8</accession>
<name>A0AA51RED8_9BACT</name>
<gene>
    <name evidence="4" type="ORF">QYS49_32985</name>
</gene>
<dbReference type="EMBL" id="CP129971">
    <property type="protein sequence ID" value="WMN12254.1"/>
    <property type="molecule type" value="Genomic_DNA"/>
</dbReference>
<evidence type="ECO:0000256" key="1">
    <source>
        <dbReference type="ARBA" id="ARBA00006243"/>
    </source>
</evidence>
<dbReference type="SUPFAM" id="SSF56042">
    <property type="entry name" value="PurM C-terminal domain-like"/>
    <property type="match status" value="1"/>
</dbReference>
<dbReference type="InterPro" id="IPR036676">
    <property type="entry name" value="PurM-like_C_sf"/>
</dbReference>
<dbReference type="Gene3D" id="3.90.650.10">
    <property type="entry name" value="PurM-like C-terminal domain"/>
    <property type="match status" value="1"/>
</dbReference>
<dbReference type="PANTHER" id="PTHR30303:SF4">
    <property type="entry name" value="HYDROGENASE EXPRESSION_FORMATION PROTEIN HYPE"/>
    <property type="match status" value="1"/>
</dbReference>
<evidence type="ECO:0000313" key="4">
    <source>
        <dbReference type="EMBL" id="WMN12254.1"/>
    </source>
</evidence>
<dbReference type="RefSeq" id="WP_308350200.1">
    <property type="nucleotide sequence ID" value="NZ_CP129971.1"/>
</dbReference>
<dbReference type="GO" id="GO:0051604">
    <property type="term" value="P:protein maturation"/>
    <property type="evidence" value="ECO:0007669"/>
    <property type="project" value="TreeGrafter"/>
</dbReference>
<dbReference type="KEGG" id="msaa:QYS49_32985"/>
<dbReference type="InterPro" id="IPR010918">
    <property type="entry name" value="PurM-like_C_dom"/>
</dbReference>
<dbReference type="InterPro" id="IPR011854">
    <property type="entry name" value="HypE"/>
</dbReference>
<dbReference type="Gene3D" id="3.30.1330.10">
    <property type="entry name" value="PurM-like, N-terminal domain"/>
    <property type="match status" value="1"/>
</dbReference>
<feature type="domain" description="PurM-like C-terminal" evidence="3">
    <location>
        <begin position="162"/>
        <end position="322"/>
    </location>
</feature>
<reference evidence="4 5" key="1">
    <citation type="submission" date="2023-08" db="EMBL/GenBank/DDBJ databases">
        <title>Comparative genomics and taxonomic characterization of three novel marine species of genus Marivirga.</title>
        <authorList>
            <person name="Muhammad N."/>
            <person name="Kim S.-G."/>
        </authorList>
    </citation>
    <scope>NUCLEOTIDE SEQUENCE [LARGE SCALE GENOMIC DNA]</scope>
    <source>
        <strain evidence="4 5">BDSF4-3</strain>
    </source>
</reference>
<dbReference type="Pfam" id="PF02769">
    <property type="entry name" value="AIRS_C"/>
    <property type="match status" value="1"/>
</dbReference>
<dbReference type="SUPFAM" id="SSF55326">
    <property type="entry name" value="PurM N-terminal domain-like"/>
    <property type="match status" value="1"/>
</dbReference>
<protein>
    <submittedName>
        <fullName evidence="4">AIR synthase-related protein</fullName>
    </submittedName>
</protein>
<evidence type="ECO:0000313" key="5">
    <source>
        <dbReference type="Proteomes" id="UP001230496"/>
    </source>
</evidence>
<feature type="domain" description="PurM-like N-terminal" evidence="2">
    <location>
        <begin position="39"/>
        <end position="143"/>
    </location>
</feature>
<keyword evidence="5" id="KW-1185">Reference proteome</keyword>